<accession>A0A6A6K2G3</accession>
<reference evidence="1 2" key="1">
    <citation type="journal article" date="2020" name="Mol. Plant">
        <title>The Chromosome-Based Rubber Tree Genome Provides New Insights into Spurge Genome Evolution and Rubber Biosynthesis.</title>
        <authorList>
            <person name="Liu J."/>
            <person name="Shi C."/>
            <person name="Shi C.C."/>
            <person name="Li W."/>
            <person name="Zhang Q.J."/>
            <person name="Zhang Y."/>
            <person name="Li K."/>
            <person name="Lu H.F."/>
            <person name="Shi C."/>
            <person name="Zhu S.T."/>
            <person name="Xiao Z.Y."/>
            <person name="Nan H."/>
            <person name="Yue Y."/>
            <person name="Zhu X.G."/>
            <person name="Wu Y."/>
            <person name="Hong X.N."/>
            <person name="Fan G.Y."/>
            <person name="Tong Y."/>
            <person name="Zhang D."/>
            <person name="Mao C.L."/>
            <person name="Liu Y.L."/>
            <person name="Hao S.J."/>
            <person name="Liu W.Q."/>
            <person name="Lv M.Q."/>
            <person name="Zhang H.B."/>
            <person name="Liu Y."/>
            <person name="Hu-Tang G.R."/>
            <person name="Wang J.P."/>
            <person name="Wang J.H."/>
            <person name="Sun Y.H."/>
            <person name="Ni S.B."/>
            <person name="Chen W.B."/>
            <person name="Zhang X.C."/>
            <person name="Jiao Y.N."/>
            <person name="Eichler E.E."/>
            <person name="Li G.H."/>
            <person name="Liu X."/>
            <person name="Gao L.Z."/>
        </authorList>
    </citation>
    <scope>NUCLEOTIDE SEQUENCE [LARGE SCALE GENOMIC DNA]</scope>
    <source>
        <strain evidence="2">cv. GT1</strain>
        <tissue evidence="1">Leaf</tissue>
    </source>
</reference>
<dbReference type="Proteomes" id="UP000467840">
    <property type="component" value="Unassembled WGS sequence"/>
</dbReference>
<keyword evidence="2" id="KW-1185">Reference proteome</keyword>
<protein>
    <submittedName>
        <fullName evidence="1">Uncharacterized protein</fullName>
    </submittedName>
</protein>
<evidence type="ECO:0000313" key="1">
    <source>
        <dbReference type="EMBL" id="KAF2282922.1"/>
    </source>
</evidence>
<organism evidence="1 2">
    <name type="scientific">Hevea brasiliensis</name>
    <name type="common">Para rubber tree</name>
    <name type="synonym">Siphonia brasiliensis</name>
    <dbReference type="NCBI Taxonomy" id="3981"/>
    <lineage>
        <taxon>Eukaryota</taxon>
        <taxon>Viridiplantae</taxon>
        <taxon>Streptophyta</taxon>
        <taxon>Embryophyta</taxon>
        <taxon>Tracheophyta</taxon>
        <taxon>Spermatophyta</taxon>
        <taxon>Magnoliopsida</taxon>
        <taxon>eudicotyledons</taxon>
        <taxon>Gunneridae</taxon>
        <taxon>Pentapetalae</taxon>
        <taxon>rosids</taxon>
        <taxon>fabids</taxon>
        <taxon>Malpighiales</taxon>
        <taxon>Euphorbiaceae</taxon>
        <taxon>Crotonoideae</taxon>
        <taxon>Micrandreae</taxon>
        <taxon>Hevea</taxon>
    </lineage>
</organism>
<comment type="caution">
    <text evidence="1">The sequence shown here is derived from an EMBL/GenBank/DDBJ whole genome shotgun (WGS) entry which is preliminary data.</text>
</comment>
<dbReference type="AlphaFoldDB" id="A0A6A6K2G3"/>
<sequence>MYLPCCLSPNFGYHECEDWTVLVLLGIEKHLQVQLLGPNFSDTLAGNSGATLPEVGWFCHDCCSKTEHDKMNQVLHVQSQATGKILPVPIFSERQPSLANDLTWPREGTPQLGSVERAPQSDANRVTQTGARTLSRCRNV</sequence>
<dbReference type="EMBL" id="JAAGAX010000040">
    <property type="protein sequence ID" value="KAF2282922.1"/>
    <property type="molecule type" value="Genomic_DNA"/>
</dbReference>
<name>A0A6A6K2G3_HEVBR</name>
<gene>
    <name evidence="1" type="ORF">GH714_043239</name>
</gene>
<evidence type="ECO:0000313" key="2">
    <source>
        <dbReference type="Proteomes" id="UP000467840"/>
    </source>
</evidence>
<proteinExistence type="predicted"/>